<keyword evidence="2" id="KW-0472">Membrane</keyword>
<feature type="compositionally biased region" description="Basic and acidic residues" evidence="1">
    <location>
        <begin position="209"/>
        <end position="221"/>
    </location>
</feature>
<feature type="compositionally biased region" description="Polar residues" evidence="1">
    <location>
        <begin position="162"/>
        <end position="173"/>
    </location>
</feature>
<reference evidence="3 4" key="1">
    <citation type="journal article" date="2010" name="Nature">
        <title>Perigord black truffle genome uncovers evolutionary origins and mechanisms of symbiosis.</title>
        <authorList>
            <person name="Martin F."/>
            <person name="Kohler A."/>
            <person name="Murat C."/>
            <person name="Balestrini R."/>
            <person name="Coutinho P.M."/>
            <person name="Jaillon O."/>
            <person name="Montanini B."/>
            <person name="Morin E."/>
            <person name="Noel B."/>
            <person name="Percudani R."/>
            <person name="Porcel B."/>
            <person name="Rubini A."/>
            <person name="Amicucci A."/>
            <person name="Amselem J."/>
            <person name="Anthouard V."/>
            <person name="Arcioni S."/>
            <person name="Artiguenave F."/>
            <person name="Aury J.M."/>
            <person name="Ballario P."/>
            <person name="Bolchi A."/>
            <person name="Brenna A."/>
            <person name="Brun A."/>
            <person name="Buee M."/>
            <person name="Cantarel B."/>
            <person name="Chevalier G."/>
            <person name="Couloux A."/>
            <person name="Da Silva C."/>
            <person name="Denoeud F."/>
            <person name="Duplessis S."/>
            <person name="Ghignone S."/>
            <person name="Hilselberger B."/>
            <person name="Iotti M."/>
            <person name="Marcais B."/>
            <person name="Mello A."/>
            <person name="Miranda M."/>
            <person name="Pacioni G."/>
            <person name="Quesneville H."/>
            <person name="Riccioni C."/>
            <person name="Ruotolo R."/>
            <person name="Splivallo R."/>
            <person name="Stocchi V."/>
            <person name="Tisserant E."/>
            <person name="Viscomi A.R."/>
            <person name="Zambonelli A."/>
            <person name="Zampieri E."/>
            <person name="Henrissat B."/>
            <person name="Lebrun M.H."/>
            <person name="Paolocci F."/>
            <person name="Bonfante P."/>
            <person name="Ottonello S."/>
            <person name="Wincker P."/>
        </authorList>
    </citation>
    <scope>NUCLEOTIDE SEQUENCE [LARGE SCALE GENOMIC DNA]</scope>
    <source>
        <strain evidence="3 4">Mel28</strain>
    </source>
</reference>
<gene>
    <name evidence="3" type="ORF">GSTUM_00001457001</name>
</gene>
<dbReference type="GeneID" id="9187543"/>
<keyword evidence="2" id="KW-0812">Transmembrane</keyword>
<evidence type="ECO:0000313" key="4">
    <source>
        <dbReference type="Proteomes" id="UP000006911"/>
    </source>
</evidence>
<feature type="compositionally biased region" description="Low complexity" evidence="1">
    <location>
        <begin position="222"/>
        <end position="234"/>
    </location>
</feature>
<dbReference type="AlphaFoldDB" id="D5G5S2"/>
<evidence type="ECO:0000256" key="2">
    <source>
        <dbReference type="SAM" id="Phobius"/>
    </source>
</evidence>
<feature type="compositionally biased region" description="Low complexity" evidence="1">
    <location>
        <begin position="1009"/>
        <end position="1021"/>
    </location>
</feature>
<dbReference type="PANTHER" id="PTHR37988">
    <property type="entry name" value="UPF0592 MEMBRANE PROTEIN C7D4.03C"/>
    <property type="match status" value="1"/>
</dbReference>
<feature type="region of interest" description="Disordered" evidence="1">
    <location>
        <begin position="950"/>
        <end position="975"/>
    </location>
</feature>
<dbReference type="OMA" id="KTCAYAF"/>
<evidence type="ECO:0000313" key="3">
    <source>
        <dbReference type="EMBL" id="CAZ79865.1"/>
    </source>
</evidence>
<feature type="region of interest" description="Disordered" evidence="1">
    <location>
        <begin position="992"/>
        <end position="1039"/>
    </location>
</feature>
<dbReference type="Proteomes" id="UP000006911">
    <property type="component" value="Unassembled WGS sequence"/>
</dbReference>
<feature type="transmembrane region" description="Helical" evidence="2">
    <location>
        <begin position="1145"/>
        <end position="1172"/>
    </location>
</feature>
<dbReference type="InParanoid" id="D5G5S2"/>
<evidence type="ECO:0000256" key="1">
    <source>
        <dbReference type="SAM" id="MobiDB-lite"/>
    </source>
</evidence>
<feature type="compositionally biased region" description="Low complexity" evidence="1">
    <location>
        <begin position="37"/>
        <end position="74"/>
    </location>
</feature>
<dbReference type="RefSeq" id="XP_002835708.1">
    <property type="nucleotide sequence ID" value="XM_002835662.1"/>
</dbReference>
<sequence length="1221" mass="135251">MPAATTAGTGGGVQRSFSFRRPFSQAPRLSIPKAKDSPPASAPSAAANSNSKTKATQQLGSLPLLSLAPASQSGNSPPALDDDDFFSNPLKSNAFISQKTIASITRDSGVQTGDASKTLVKPSLAPSAKFECGNPVSGPDPKGQPQITISTFLKPSDPIEDTSYQPPVSSAGNPSFLDLKTRPASETLISLTRHSWNSPSVSRSPSSSSRDDRSSRDENDSRSTSSVSSSTSPTKANGGEDSVESRNESQPARPGIDRSQSFLGKARRPLTMFMKSSASEPSIPPATLKKAYVGSTDNVGSLGERPALRKVKDELWEAYKLLENDFQRYNELFGSLLFPMANCIRFQSKSTAQKANIIRQSLIPFLRKFEDKSTVHIAPDELDRRVRVLHRWWTGLMAQLRIRNSQAIAGADRPVYLEGISGIFSRPEWRSAPSTFAPVNQRLPASAKSRSSSSLASTSSAYSLQKSVQHNIKVLFTRTLYDTLGFTVEKMGLRTSPPSMVAFGGKVLAYAFYFCPGVADMLISLWEIQPATVRRVLPEFGVGRGTDLRQVSEAIVSDFPETLQSLGFTTLAATLRSMKQPVKPPVGIQVDWHGAWTSRWNGRDSDLLYVFLKYYHILMYDYLPADVSPLARFTVPGYVMVQAHMLSLLDNTIHRQPPLMGADNLASTTFEDMLANATAALPMTARNPARTMAENKMVILLRDVISDKVNYSEECRIMYITSFMAMIRGAVRKTRVYDADACFTLCDLLEEILPLFSQAEKLYSTTFVDWPFWMDVLKQMLESENNMTELRLISFVYTAWDVIVEEEGRKRAICLGWLLSEAVWEKYFCHWCPMVRAYFMRLACWRLGRCDGNPNPLDLVILETLLRRLRTAYAHYLRLKDKAEANGTPLPSTAPCLPQPCRRLFIIRSDVLTTPQGVLLDGVIPTAAPISDPESLPRFNSSMSLTSISTATSDAQSIPSADTIDTTRSTDTGVSSFSRRWGAIRSVIGFKSAVGGDTSPPDSPELPVPRKQASSISSSKGSPKHESSPTQQQPARQQKKTTFKFALEWVDRPPFGNRERRLGPARIPSAGQKYVDAECNVPMSVDLSDYTGNASHWTYAGRALAEWVVVVVEYDNFFDRRRNEGKETDKDIETPSLVVDSMWRFFITIHIFLFLFLLHYLSLLGALIIAGIDGVERQHIMSRAEIPFPKSGGSLKMGWFVDCSFLFFSFSLKYHSASLVR</sequence>
<feature type="region of interest" description="Disordered" evidence="1">
    <location>
        <begin position="125"/>
        <end position="263"/>
    </location>
</feature>
<dbReference type="HOGENOM" id="CLU_003877_1_0_1"/>
<name>D5G5S2_TUBMM</name>
<proteinExistence type="predicted"/>
<keyword evidence="4" id="KW-1185">Reference proteome</keyword>
<dbReference type="Pfam" id="PF08578">
    <property type="entry name" value="DUF1765"/>
    <property type="match status" value="1"/>
</dbReference>
<dbReference type="KEGG" id="tml:GSTUM_00001457001"/>
<dbReference type="PANTHER" id="PTHR37988:SF1">
    <property type="entry name" value="UPF0592 MEMBRANE PROTEIN C7D4.03C"/>
    <property type="match status" value="1"/>
</dbReference>
<dbReference type="EMBL" id="FN430001">
    <property type="protein sequence ID" value="CAZ79865.1"/>
    <property type="molecule type" value="Genomic_DNA"/>
</dbReference>
<dbReference type="eggNOG" id="ENOG502QWKM">
    <property type="taxonomic scope" value="Eukaryota"/>
</dbReference>
<dbReference type="STRING" id="656061.D5G5S2"/>
<feature type="region of interest" description="Disordered" evidence="1">
    <location>
        <begin position="1"/>
        <end position="87"/>
    </location>
</feature>
<feature type="compositionally biased region" description="Low complexity" evidence="1">
    <location>
        <begin position="195"/>
        <end position="208"/>
    </location>
</feature>
<protein>
    <submittedName>
        <fullName evidence="3">(Perigord truffle) hypothetical protein</fullName>
    </submittedName>
</protein>
<dbReference type="InterPro" id="IPR013887">
    <property type="entry name" value="UPF0592"/>
</dbReference>
<keyword evidence="2" id="KW-1133">Transmembrane helix</keyword>
<organism evidence="3 4">
    <name type="scientific">Tuber melanosporum (strain Mel28)</name>
    <name type="common">Perigord black truffle</name>
    <dbReference type="NCBI Taxonomy" id="656061"/>
    <lineage>
        <taxon>Eukaryota</taxon>
        <taxon>Fungi</taxon>
        <taxon>Dikarya</taxon>
        <taxon>Ascomycota</taxon>
        <taxon>Pezizomycotina</taxon>
        <taxon>Pezizomycetes</taxon>
        <taxon>Pezizales</taxon>
        <taxon>Tuberaceae</taxon>
        <taxon>Tuber</taxon>
    </lineage>
</organism>
<accession>D5G5S2</accession>